<accession>A0ACB9G7G9</accession>
<gene>
    <name evidence="1" type="ORF">L2E82_08410</name>
</gene>
<name>A0ACB9G7G9_CICIN</name>
<evidence type="ECO:0000313" key="2">
    <source>
        <dbReference type="Proteomes" id="UP001055811"/>
    </source>
</evidence>
<evidence type="ECO:0000313" key="1">
    <source>
        <dbReference type="EMBL" id="KAI3779000.1"/>
    </source>
</evidence>
<protein>
    <submittedName>
        <fullName evidence="1">Uncharacterized protein</fullName>
    </submittedName>
</protein>
<dbReference type="Proteomes" id="UP001055811">
    <property type="component" value="Linkage Group LG02"/>
</dbReference>
<proteinExistence type="predicted"/>
<reference evidence="2" key="1">
    <citation type="journal article" date="2022" name="Mol. Ecol. Resour.">
        <title>The genomes of chicory, endive, great burdock and yacon provide insights into Asteraceae palaeo-polyploidization history and plant inulin production.</title>
        <authorList>
            <person name="Fan W."/>
            <person name="Wang S."/>
            <person name="Wang H."/>
            <person name="Wang A."/>
            <person name="Jiang F."/>
            <person name="Liu H."/>
            <person name="Zhao H."/>
            <person name="Xu D."/>
            <person name="Zhang Y."/>
        </authorList>
    </citation>
    <scope>NUCLEOTIDE SEQUENCE [LARGE SCALE GENOMIC DNA]</scope>
    <source>
        <strain evidence="2">cv. Punajuju</strain>
    </source>
</reference>
<reference evidence="1 2" key="2">
    <citation type="journal article" date="2022" name="Mol. Ecol. Resour.">
        <title>The genomes of chicory, endive, great burdock and yacon provide insights into Asteraceae paleo-polyploidization history and plant inulin production.</title>
        <authorList>
            <person name="Fan W."/>
            <person name="Wang S."/>
            <person name="Wang H."/>
            <person name="Wang A."/>
            <person name="Jiang F."/>
            <person name="Liu H."/>
            <person name="Zhao H."/>
            <person name="Xu D."/>
            <person name="Zhang Y."/>
        </authorList>
    </citation>
    <scope>NUCLEOTIDE SEQUENCE [LARGE SCALE GENOMIC DNA]</scope>
    <source>
        <strain evidence="2">cv. Punajuju</strain>
        <tissue evidence="1">Leaves</tissue>
    </source>
</reference>
<organism evidence="1 2">
    <name type="scientific">Cichorium intybus</name>
    <name type="common">Chicory</name>
    <dbReference type="NCBI Taxonomy" id="13427"/>
    <lineage>
        <taxon>Eukaryota</taxon>
        <taxon>Viridiplantae</taxon>
        <taxon>Streptophyta</taxon>
        <taxon>Embryophyta</taxon>
        <taxon>Tracheophyta</taxon>
        <taxon>Spermatophyta</taxon>
        <taxon>Magnoliopsida</taxon>
        <taxon>eudicotyledons</taxon>
        <taxon>Gunneridae</taxon>
        <taxon>Pentapetalae</taxon>
        <taxon>asterids</taxon>
        <taxon>campanulids</taxon>
        <taxon>Asterales</taxon>
        <taxon>Asteraceae</taxon>
        <taxon>Cichorioideae</taxon>
        <taxon>Cichorieae</taxon>
        <taxon>Cichoriinae</taxon>
        <taxon>Cichorium</taxon>
    </lineage>
</organism>
<dbReference type="EMBL" id="CM042010">
    <property type="protein sequence ID" value="KAI3779000.1"/>
    <property type="molecule type" value="Genomic_DNA"/>
</dbReference>
<sequence length="89" mass="9868">MITPLLWKFKSFILAGRDTTSEAMTWFFWLLYKNPAIESGVVKEIEEKSYSPIYDEVKDMGLSLVVPVEVRITVSTTAGGGIGVAAYGF</sequence>
<keyword evidence="2" id="KW-1185">Reference proteome</keyword>
<comment type="caution">
    <text evidence="1">The sequence shown here is derived from an EMBL/GenBank/DDBJ whole genome shotgun (WGS) entry which is preliminary data.</text>
</comment>